<proteinExistence type="predicted"/>
<evidence type="ECO:0008006" key="3">
    <source>
        <dbReference type="Google" id="ProtNLM"/>
    </source>
</evidence>
<name>A0AAD8T5V1_LOLMU</name>
<accession>A0AAD8T5V1</accession>
<dbReference type="SUPFAM" id="SSF81383">
    <property type="entry name" value="F-box domain"/>
    <property type="match status" value="1"/>
</dbReference>
<evidence type="ECO:0000313" key="2">
    <source>
        <dbReference type="Proteomes" id="UP001231189"/>
    </source>
</evidence>
<dbReference type="PANTHER" id="PTHR35828">
    <property type="entry name" value="OS08G0203800 PROTEIN-RELATED"/>
    <property type="match status" value="1"/>
</dbReference>
<protein>
    <recommendedName>
        <fullName evidence="3">F-box domain-containing protein</fullName>
    </recommendedName>
</protein>
<comment type="caution">
    <text evidence="1">The sequence shown here is derived from an EMBL/GenBank/DDBJ whole genome shotgun (WGS) entry which is preliminary data.</text>
</comment>
<reference evidence="1" key="1">
    <citation type="submission" date="2023-07" db="EMBL/GenBank/DDBJ databases">
        <title>A chromosome-level genome assembly of Lolium multiflorum.</title>
        <authorList>
            <person name="Chen Y."/>
            <person name="Copetti D."/>
            <person name="Kolliker R."/>
            <person name="Studer B."/>
        </authorList>
    </citation>
    <scope>NUCLEOTIDE SEQUENCE</scope>
    <source>
        <strain evidence="1">02402/16</strain>
        <tissue evidence="1">Leaf</tissue>
    </source>
</reference>
<keyword evidence="2" id="KW-1185">Reference proteome</keyword>
<dbReference type="InterPro" id="IPR036047">
    <property type="entry name" value="F-box-like_dom_sf"/>
</dbReference>
<dbReference type="Proteomes" id="UP001231189">
    <property type="component" value="Unassembled WGS sequence"/>
</dbReference>
<dbReference type="EMBL" id="JAUUTY010000003">
    <property type="protein sequence ID" value="KAK1670468.1"/>
    <property type="molecule type" value="Genomic_DNA"/>
</dbReference>
<sequence>MEAPYDVVREILVRVKDKTTLFRCATTCKGWCSLLVADTSFLRRCLPQDDAPFPFSGFIAQRHWYAPCFVPVPHPVLAPRPVLYNGCRFLDSFFPGVPAGYFDNAVPLTSRRGLLLVRLEPHHVADDPDPSSVLMAVCNPLAATVQELPRLEHYWDFQEGNEVTGFALLTDADCSSSSNDTRGVQRPPGFFKVLIISIDHSQRRYNLHTFSSAGESGWNTCSGVHGISAMLRQRDAVVLRGAAHWLLSGATGTYTLQVIAETGHVSSAKMMGVTIYSFCRKYNGKPYLTVNGEGNLTVLRLRKDGRWLEIWTSHDSGRSFQASKLVLQRPDQRKNGYTHVCTCLGEKGGMMLVKVKNRHVYMVDIKTGVMREVPDWPSSNALNRRKIVPIEIDWTAFFASRLAYVLP</sequence>
<gene>
    <name evidence="1" type="ORF">QYE76_058627</name>
</gene>
<organism evidence="1 2">
    <name type="scientific">Lolium multiflorum</name>
    <name type="common">Italian ryegrass</name>
    <name type="synonym">Lolium perenne subsp. multiflorum</name>
    <dbReference type="NCBI Taxonomy" id="4521"/>
    <lineage>
        <taxon>Eukaryota</taxon>
        <taxon>Viridiplantae</taxon>
        <taxon>Streptophyta</taxon>
        <taxon>Embryophyta</taxon>
        <taxon>Tracheophyta</taxon>
        <taxon>Spermatophyta</taxon>
        <taxon>Magnoliopsida</taxon>
        <taxon>Liliopsida</taxon>
        <taxon>Poales</taxon>
        <taxon>Poaceae</taxon>
        <taxon>BOP clade</taxon>
        <taxon>Pooideae</taxon>
        <taxon>Poodae</taxon>
        <taxon>Poeae</taxon>
        <taxon>Poeae Chloroplast Group 2 (Poeae type)</taxon>
        <taxon>Loliodinae</taxon>
        <taxon>Loliinae</taxon>
        <taxon>Lolium</taxon>
    </lineage>
</organism>
<evidence type="ECO:0000313" key="1">
    <source>
        <dbReference type="EMBL" id="KAK1670468.1"/>
    </source>
</evidence>
<dbReference type="PANTHER" id="PTHR35828:SF21">
    <property type="entry name" value="F-BOX DOMAIN-CONTAINING PROTEIN"/>
    <property type="match status" value="1"/>
</dbReference>
<dbReference type="AlphaFoldDB" id="A0AAD8T5V1"/>